<dbReference type="EMBL" id="VLLI01000001">
    <property type="protein sequence ID" value="TWJ04347.1"/>
    <property type="molecule type" value="Genomic_DNA"/>
</dbReference>
<protein>
    <recommendedName>
        <fullName evidence="3">DUF3037 family protein</fullName>
    </recommendedName>
</protein>
<dbReference type="Pfam" id="PF11236">
    <property type="entry name" value="DUF3037"/>
    <property type="match status" value="1"/>
</dbReference>
<accession>A0A562UG38</accession>
<evidence type="ECO:0000313" key="2">
    <source>
        <dbReference type="Proteomes" id="UP000317010"/>
    </source>
</evidence>
<dbReference type="InterPro" id="IPR021398">
    <property type="entry name" value="DUF3037"/>
</dbReference>
<dbReference type="RefSeq" id="WP_144908497.1">
    <property type="nucleotide sequence ID" value="NZ_VLLI01000001.1"/>
</dbReference>
<dbReference type="AlphaFoldDB" id="A0A562UG38"/>
<evidence type="ECO:0008006" key="3">
    <source>
        <dbReference type="Google" id="ProtNLM"/>
    </source>
</evidence>
<sequence length="127" mass="14706">MQQKQLFEYAVIRVMPRVEREEFLNIGVIVYCAKQKFLQARYLINEQRLQAFCADLDITELKEHVCSLERICIGDKDAGPIGKLDIASRFRWLTATRSTIVQTSKVHPGFCIDALETLNKLFEQLVE</sequence>
<name>A0A562UG38_9SPHI</name>
<gene>
    <name evidence="1" type="ORF">JN11_00055</name>
</gene>
<organism evidence="1 2">
    <name type="scientific">Mucilaginibacter frigoritolerans</name>
    <dbReference type="NCBI Taxonomy" id="652788"/>
    <lineage>
        <taxon>Bacteria</taxon>
        <taxon>Pseudomonadati</taxon>
        <taxon>Bacteroidota</taxon>
        <taxon>Sphingobacteriia</taxon>
        <taxon>Sphingobacteriales</taxon>
        <taxon>Sphingobacteriaceae</taxon>
        <taxon>Mucilaginibacter</taxon>
    </lineage>
</organism>
<dbReference type="OrthoDB" id="9803207at2"/>
<reference evidence="1 2" key="1">
    <citation type="submission" date="2019-07" db="EMBL/GenBank/DDBJ databases">
        <title>Genomic Encyclopedia of Archaeal and Bacterial Type Strains, Phase II (KMG-II): from individual species to whole genera.</title>
        <authorList>
            <person name="Goeker M."/>
        </authorList>
    </citation>
    <scope>NUCLEOTIDE SEQUENCE [LARGE SCALE GENOMIC DNA]</scope>
    <source>
        <strain evidence="1 2">ATCC BAA-1854</strain>
    </source>
</reference>
<dbReference type="Proteomes" id="UP000317010">
    <property type="component" value="Unassembled WGS sequence"/>
</dbReference>
<evidence type="ECO:0000313" key="1">
    <source>
        <dbReference type="EMBL" id="TWJ04347.1"/>
    </source>
</evidence>
<keyword evidence="2" id="KW-1185">Reference proteome</keyword>
<proteinExistence type="predicted"/>
<comment type="caution">
    <text evidence="1">The sequence shown here is derived from an EMBL/GenBank/DDBJ whole genome shotgun (WGS) entry which is preliminary data.</text>
</comment>